<evidence type="ECO:0000313" key="7">
    <source>
        <dbReference type="Proteomes" id="UP000322234"/>
    </source>
</evidence>
<dbReference type="AlphaFoldDB" id="A0A6B0SDW0"/>
<dbReference type="Pfam" id="PF25526">
    <property type="entry name" value="LIP-1"/>
    <property type="match status" value="2"/>
</dbReference>
<keyword evidence="7" id="KW-1185">Reference proteome</keyword>
<dbReference type="InterPro" id="IPR021885">
    <property type="entry name" value="DUF3496"/>
</dbReference>
<comment type="caution">
    <text evidence="6">The sequence shown here is derived from an EMBL/GenBank/DDBJ whole genome shotgun (WGS) entry which is preliminary data.</text>
</comment>
<dbReference type="PANTHER" id="PTHR12587">
    <property type="entry name" value="LAR INTERACTING PROTEIN LIP -RELATED PROTEIN"/>
    <property type="match status" value="1"/>
</dbReference>
<dbReference type="InterPro" id="IPR029515">
    <property type="entry name" value="Liprin"/>
</dbReference>
<feature type="domain" description="Liprin-alpha CC2" evidence="5">
    <location>
        <begin position="316"/>
        <end position="377"/>
    </location>
</feature>
<feature type="domain" description="DUF3496" evidence="4">
    <location>
        <begin position="921"/>
        <end position="1010"/>
    </location>
</feature>
<feature type="coiled-coil region" evidence="2">
    <location>
        <begin position="318"/>
        <end position="424"/>
    </location>
</feature>
<evidence type="ECO:0000313" key="6">
    <source>
        <dbReference type="EMBL" id="MXQ99515.1"/>
    </source>
</evidence>
<feature type="compositionally biased region" description="Polar residues" evidence="3">
    <location>
        <begin position="612"/>
        <end position="623"/>
    </location>
</feature>
<dbReference type="GO" id="GO:0048786">
    <property type="term" value="C:presynaptic active zone"/>
    <property type="evidence" value="ECO:0007669"/>
    <property type="project" value="TreeGrafter"/>
</dbReference>
<feature type="domain" description="Liprin-alpha CC2" evidence="5">
    <location>
        <begin position="378"/>
        <end position="467"/>
    </location>
</feature>
<feature type="region of interest" description="Disordered" evidence="3">
    <location>
        <begin position="650"/>
        <end position="671"/>
    </location>
</feature>
<dbReference type="InterPro" id="IPR057892">
    <property type="entry name" value="LIP-1_CC2"/>
</dbReference>
<gene>
    <name evidence="6" type="ORF">E5288_WYG000943</name>
</gene>
<keyword evidence="2" id="KW-0175">Coiled coil</keyword>
<sequence length="1014" mass="114856">MGHRRARLWALFQHCNPKAKAKTRKDLASAHILEAERPEHGCGPCRPGRFGLSGQDRPQQVYLVRGCAVAAWRMGGGPTRRETLAGEVTGAHGLSYTEFPTPEELKIYREQFLKREEEIAELKAERNNTRLLLEHLECLVSRYMPSLRMTVGKQQARSPAGMTREVEVLRAQKLLFEHHKALDKKVPATRPSWILALKRCSLLEEELGATHKEQMILSEENNQEKILTDRVLDVHHEQENMPSANGKASPWSRSLSGSRLTIQSVRGCWDLSPMHHVGLSGHEGPVSSQSAEGSFDLTDCPERPSDGSLSHKEDMVKKMELQEIIERQLREQSQMEERLAALSAHVKHLEEDLDTARKDLLKSKDMNRKLERDVREDDINDKLENEIANKDSRHQQIEDKNGQLQERLELVEKLQQTLRRAEMLPEVEAEQAQRVASLSKAGERHGSIEDRLCQMEAQLEEKNKELQWVPVLMGRWRLGERCGLGGGQRCLSPPLPSLASSDQLILNLETLRAKVDQMRLRGAPFHHSRPHLGSAPDLRSPVAGRPADSLGNGAVLRCPQKGRLAALHDEPSEARTPPPPSHPWREKGEDVLTGLMGVNPYAAVSLERSRNDGSSATQLSPSRQADAKTLSAMLQEQLDAINEEIRLIEEEKENTEQQVEETESREGRGSLGSLRRFKSVSCLNLLPASSHAGSCPPHSGHSKPRRRQHSPAQEGHRLDIMTLLPALREEVGDDKTAIKCETSTLAWPRSLRLGRLHTGALHTATHEDLRDAHKLEIENAELQTTVKKQVGKIEQLQKNLLSTRLSEDEKEQLKKCIELKQSLENSLDQEKKKNSELEKEITGFKKLLKMTRRKLNEYENGELSFHGDLKTSQTEMDIQINMLKQKIDDLTAELETASSKHTSTSRENLEQLQEKNNASIRSQMELRIKDLESELSKVKTLQEDSKKAELEKYKQLYLVELEVRKSLEGKLDKTHERLAVISTKLEVEKEQNKSLLSTLSTRPVLEPPLCWKFQ</sequence>
<dbReference type="Pfam" id="PF12001">
    <property type="entry name" value="DUF3496"/>
    <property type="match status" value="1"/>
</dbReference>
<dbReference type="Proteomes" id="UP000322234">
    <property type="component" value="Unassembled WGS sequence"/>
</dbReference>
<reference evidence="6" key="1">
    <citation type="submission" date="2019-10" db="EMBL/GenBank/DDBJ databases">
        <title>The sequence and de novo assembly of the wild yak genome.</title>
        <authorList>
            <person name="Liu Y."/>
        </authorList>
    </citation>
    <scope>NUCLEOTIDE SEQUENCE [LARGE SCALE GENOMIC DNA]</scope>
    <source>
        <strain evidence="6">WY2019</strain>
    </source>
</reference>
<dbReference type="GO" id="GO:0050808">
    <property type="term" value="P:synapse organization"/>
    <property type="evidence" value="ECO:0007669"/>
    <property type="project" value="TreeGrafter"/>
</dbReference>
<dbReference type="PANTHER" id="PTHR12587:SF15">
    <property type="entry name" value="LIPRIN-ALPHA-1"/>
    <property type="match status" value="1"/>
</dbReference>
<evidence type="ECO:0000259" key="4">
    <source>
        <dbReference type="Pfam" id="PF12001"/>
    </source>
</evidence>
<feature type="region of interest" description="Disordered" evidence="3">
    <location>
        <begin position="688"/>
        <end position="716"/>
    </location>
</feature>
<feature type="compositionally biased region" description="Basic and acidic residues" evidence="3">
    <location>
        <begin position="300"/>
        <end position="310"/>
    </location>
</feature>
<organism evidence="6 7">
    <name type="scientific">Bos mutus</name>
    <name type="common">wild yak</name>
    <dbReference type="NCBI Taxonomy" id="72004"/>
    <lineage>
        <taxon>Eukaryota</taxon>
        <taxon>Metazoa</taxon>
        <taxon>Chordata</taxon>
        <taxon>Craniata</taxon>
        <taxon>Vertebrata</taxon>
        <taxon>Euteleostomi</taxon>
        <taxon>Mammalia</taxon>
        <taxon>Eutheria</taxon>
        <taxon>Laurasiatheria</taxon>
        <taxon>Artiodactyla</taxon>
        <taxon>Ruminantia</taxon>
        <taxon>Pecora</taxon>
        <taxon>Bovidae</taxon>
        <taxon>Bovinae</taxon>
        <taxon>Bos</taxon>
    </lineage>
</organism>
<feature type="coiled-coil region" evidence="2">
    <location>
        <begin position="779"/>
        <end position="951"/>
    </location>
</feature>
<evidence type="ECO:0000256" key="1">
    <source>
        <dbReference type="ARBA" id="ARBA00022737"/>
    </source>
</evidence>
<feature type="compositionally biased region" description="Acidic residues" evidence="3">
    <location>
        <begin position="650"/>
        <end position="661"/>
    </location>
</feature>
<evidence type="ECO:0000259" key="5">
    <source>
        <dbReference type="Pfam" id="PF25526"/>
    </source>
</evidence>
<feature type="coiled-coil region" evidence="2">
    <location>
        <begin position="105"/>
        <end position="139"/>
    </location>
</feature>
<feature type="region of interest" description="Disordered" evidence="3">
    <location>
        <begin position="607"/>
        <end position="628"/>
    </location>
</feature>
<name>A0A6B0SDW0_9CETA</name>
<evidence type="ECO:0000256" key="2">
    <source>
        <dbReference type="SAM" id="Coils"/>
    </source>
</evidence>
<accession>A0A6B0SDW0</accession>
<feature type="region of interest" description="Disordered" evidence="3">
    <location>
        <begin position="565"/>
        <end position="587"/>
    </location>
</feature>
<dbReference type="EMBL" id="VBQZ03000499">
    <property type="protein sequence ID" value="MXQ99515.1"/>
    <property type="molecule type" value="Genomic_DNA"/>
</dbReference>
<proteinExistence type="predicted"/>
<evidence type="ECO:0000256" key="3">
    <source>
        <dbReference type="SAM" id="MobiDB-lite"/>
    </source>
</evidence>
<keyword evidence="1" id="KW-0677">Repeat</keyword>
<feature type="compositionally biased region" description="Basic residues" evidence="3">
    <location>
        <begin position="700"/>
        <end position="709"/>
    </location>
</feature>
<feature type="region of interest" description="Disordered" evidence="3">
    <location>
        <begin position="280"/>
        <end position="310"/>
    </location>
</feature>
<protein>
    <submittedName>
        <fullName evidence="6">Uncharacterized protein</fullName>
    </submittedName>
</protein>